<dbReference type="AlphaFoldDB" id="A0ABD3DPC6"/>
<evidence type="ECO:0000313" key="3">
    <source>
        <dbReference type="EMBL" id="KAL3643477.1"/>
    </source>
</evidence>
<proteinExistence type="inferred from homology"/>
<evidence type="ECO:0008006" key="5">
    <source>
        <dbReference type="Google" id="ProtNLM"/>
    </source>
</evidence>
<dbReference type="SUPFAM" id="SSF53756">
    <property type="entry name" value="UDP-Glycosyltransferase/glycogen phosphorylase"/>
    <property type="match status" value="1"/>
</dbReference>
<dbReference type="Pfam" id="PF00201">
    <property type="entry name" value="UDPGT"/>
    <property type="match status" value="1"/>
</dbReference>
<name>A0ABD3DPC6_9LAMI</name>
<dbReference type="GO" id="GO:0016757">
    <property type="term" value="F:glycosyltransferase activity"/>
    <property type="evidence" value="ECO:0007669"/>
    <property type="project" value="UniProtKB-ARBA"/>
</dbReference>
<dbReference type="Gene3D" id="3.40.50.2000">
    <property type="entry name" value="Glycogen Phosphorylase B"/>
    <property type="match status" value="2"/>
</dbReference>
<evidence type="ECO:0000256" key="2">
    <source>
        <dbReference type="ARBA" id="ARBA00022679"/>
    </source>
</evidence>
<reference evidence="4" key="1">
    <citation type="journal article" date="2024" name="IScience">
        <title>Strigolactones Initiate the Formation of Haustorium-like Structures in Castilleja.</title>
        <authorList>
            <person name="Buerger M."/>
            <person name="Peterson D."/>
            <person name="Chory J."/>
        </authorList>
    </citation>
    <scope>NUCLEOTIDE SEQUENCE [LARGE SCALE GENOMIC DNA]</scope>
</reference>
<dbReference type="PANTHER" id="PTHR48049">
    <property type="entry name" value="GLYCOSYLTRANSFERASE"/>
    <property type="match status" value="1"/>
</dbReference>
<accession>A0ABD3DPC6</accession>
<keyword evidence="4" id="KW-1185">Reference proteome</keyword>
<evidence type="ECO:0000313" key="4">
    <source>
        <dbReference type="Proteomes" id="UP001632038"/>
    </source>
</evidence>
<keyword evidence="2" id="KW-0808">Transferase</keyword>
<dbReference type="PANTHER" id="PTHR48049:SF34">
    <property type="entry name" value="UDP-GLYCOSYLTRANSFERASE 79B30-LIKE"/>
    <property type="match status" value="1"/>
</dbReference>
<sequence length="446" mass="50671">MANTSINNDRQFTIVMYPWFAMGHLTPYLVTANQFAQRGHKIIFIIPPKAQSRLAPLNLHPGLIRFRPISIPHYQGLPAHVETTNDVTIQDQHLLRRALNLTQPEIESLLCDLKPDFIFFDLMHWVPGLARRLQIKSVHYSVVSPASMGFLFAEDPGFPSIIKLYTHTSRALKYFETMKDFDSDITKKQRMVTAICESDAIGFRTCQEIEGPYCLFLENKLKKPILLAGPMVPKPESTSLDEMWANWLGKFKPETVIFCCFGTEAVLTKDQFDELLLGFEMTNFPFLIALRPPEGFDTLEEAMPKGFKERTKERGIVRSGWVPQNLILKHPSVGSFVTHCGYGSMWEGLMSHCRLVVLPNVADQYIHARLLSAYLRVAVEVEKGDEDGLFAKDGVFEAIEAAMADQTGIGKEVKENHDKWYKLLLSEGFQDACFNNFVDNLCTLIE</sequence>
<dbReference type="CDD" id="cd03784">
    <property type="entry name" value="GT1_Gtf-like"/>
    <property type="match status" value="1"/>
</dbReference>
<organism evidence="3 4">
    <name type="scientific">Castilleja foliolosa</name>
    <dbReference type="NCBI Taxonomy" id="1961234"/>
    <lineage>
        <taxon>Eukaryota</taxon>
        <taxon>Viridiplantae</taxon>
        <taxon>Streptophyta</taxon>
        <taxon>Embryophyta</taxon>
        <taxon>Tracheophyta</taxon>
        <taxon>Spermatophyta</taxon>
        <taxon>Magnoliopsida</taxon>
        <taxon>eudicotyledons</taxon>
        <taxon>Gunneridae</taxon>
        <taxon>Pentapetalae</taxon>
        <taxon>asterids</taxon>
        <taxon>lamiids</taxon>
        <taxon>Lamiales</taxon>
        <taxon>Orobanchaceae</taxon>
        <taxon>Pedicularideae</taxon>
        <taxon>Castillejinae</taxon>
        <taxon>Castilleja</taxon>
    </lineage>
</organism>
<dbReference type="EMBL" id="JAVIJP010000016">
    <property type="protein sequence ID" value="KAL3643477.1"/>
    <property type="molecule type" value="Genomic_DNA"/>
</dbReference>
<dbReference type="InterPro" id="IPR002213">
    <property type="entry name" value="UDP_glucos_trans"/>
</dbReference>
<gene>
    <name evidence="3" type="ORF">CASFOL_014292</name>
</gene>
<comment type="caution">
    <text evidence="3">The sequence shown here is derived from an EMBL/GenBank/DDBJ whole genome shotgun (WGS) entry which is preliminary data.</text>
</comment>
<dbReference type="InterPro" id="IPR050481">
    <property type="entry name" value="UDP-glycosyltransf_plant"/>
</dbReference>
<comment type="similarity">
    <text evidence="1">Belongs to the UDP-glycosyltransferase family.</text>
</comment>
<evidence type="ECO:0000256" key="1">
    <source>
        <dbReference type="ARBA" id="ARBA00009995"/>
    </source>
</evidence>
<protein>
    <recommendedName>
        <fullName evidence="5">Glycosyltransferase</fullName>
    </recommendedName>
</protein>
<dbReference type="Proteomes" id="UP001632038">
    <property type="component" value="Unassembled WGS sequence"/>
</dbReference>
<dbReference type="FunFam" id="3.40.50.2000:FF:000037">
    <property type="entry name" value="Glycosyltransferase"/>
    <property type="match status" value="1"/>
</dbReference>